<comment type="caution">
    <text evidence="2">The sequence shown here is derived from an EMBL/GenBank/DDBJ whole genome shotgun (WGS) entry which is preliminary data.</text>
</comment>
<dbReference type="AlphaFoldDB" id="A0A9W6ZAK6"/>
<reference evidence="2" key="1">
    <citation type="submission" date="2022-07" db="EMBL/GenBank/DDBJ databases">
        <title>Genome analysis of Parmales, a sister group of diatoms, reveals the evolutionary specialization of diatoms from phago-mixotrophs to photoautotrophs.</title>
        <authorList>
            <person name="Ban H."/>
            <person name="Sato S."/>
            <person name="Yoshikawa S."/>
            <person name="Kazumasa Y."/>
            <person name="Nakamura Y."/>
            <person name="Ichinomiya M."/>
            <person name="Saitoh K."/>
            <person name="Sato N."/>
            <person name="Blanc-Mathieu R."/>
            <person name="Endo H."/>
            <person name="Kuwata A."/>
            <person name="Ogata H."/>
        </authorList>
    </citation>
    <scope>NUCLEOTIDE SEQUENCE</scope>
</reference>
<keyword evidence="1" id="KW-0812">Transmembrane</keyword>
<sequence>MSPTMDLPPQTLPDLSSNAHVKGSLTLSNYKYLGPAPLTGAPPPALYTAVAVGIADALEVPRKRVYVSSVEYSVSGAPGGGRRTLEGGGRRRLQTVALDVTFYVLVTEGGGGDEMAELLVDRVYDGKVQEELKKQDDLESVEIDVKSLDVEGATTGWKREVKKWWQLAKEHWAAVGVGVAFGGAVVGVGVWKMRGRKGEGEKQKLILDNERPSQDLNRMGLGAIYGNDNGML</sequence>
<evidence type="ECO:0000313" key="2">
    <source>
        <dbReference type="EMBL" id="GMH50639.1"/>
    </source>
</evidence>
<dbReference type="EMBL" id="BRXZ01000680">
    <property type="protein sequence ID" value="GMH50639.1"/>
    <property type="molecule type" value="Genomic_DNA"/>
</dbReference>
<evidence type="ECO:0000313" key="3">
    <source>
        <dbReference type="Proteomes" id="UP001165082"/>
    </source>
</evidence>
<keyword evidence="3" id="KW-1185">Reference proteome</keyword>
<keyword evidence="1" id="KW-1133">Transmembrane helix</keyword>
<gene>
    <name evidence="2" type="ORF">TrRE_jg5569</name>
</gene>
<protein>
    <submittedName>
        <fullName evidence="2">Uncharacterized protein</fullName>
    </submittedName>
</protein>
<organism evidence="2 3">
    <name type="scientific">Triparma retinervis</name>
    <dbReference type="NCBI Taxonomy" id="2557542"/>
    <lineage>
        <taxon>Eukaryota</taxon>
        <taxon>Sar</taxon>
        <taxon>Stramenopiles</taxon>
        <taxon>Ochrophyta</taxon>
        <taxon>Bolidophyceae</taxon>
        <taxon>Parmales</taxon>
        <taxon>Triparmaceae</taxon>
        <taxon>Triparma</taxon>
    </lineage>
</organism>
<dbReference type="Proteomes" id="UP001165082">
    <property type="component" value="Unassembled WGS sequence"/>
</dbReference>
<proteinExistence type="predicted"/>
<name>A0A9W6ZAK6_9STRA</name>
<keyword evidence="1" id="KW-0472">Membrane</keyword>
<feature type="transmembrane region" description="Helical" evidence="1">
    <location>
        <begin position="172"/>
        <end position="191"/>
    </location>
</feature>
<evidence type="ECO:0000256" key="1">
    <source>
        <dbReference type="SAM" id="Phobius"/>
    </source>
</evidence>
<accession>A0A9W6ZAK6</accession>